<reference evidence="2" key="1">
    <citation type="journal article" date="2019" name="Int. J. Syst. Evol. Microbiol.">
        <title>The Global Catalogue of Microorganisms (GCM) 10K type strain sequencing project: providing services to taxonomists for standard genome sequencing and annotation.</title>
        <authorList>
            <consortium name="The Broad Institute Genomics Platform"/>
            <consortium name="The Broad Institute Genome Sequencing Center for Infectious Disease"/>
            <person name="Wu L."/>
            <person name="Ma J."/>
        </authorList>
    </citation>
    <scope>NUCLEOTIDE SEQUENCE [LARGE SCALE GENOMIC DNA]</scope>
    <source>
        <strain evidence="2">VKM B-3226</strain>
    </source>
</reference>
<name>A0ABV7RVV2_9RHOB</name>
<dbReference type="InterPro" id="IPR036890">
    <property type="entry name" value="HATPase_C_sf"/>
</dbReference>
<organism evidence="1 2">
    <name type="scientific">Paracoccus simplex</name>
    <dbReference type="NCBI Taxonomy" id="2086346"/>
    <lineage>
        <taxon>Bacteria</taxon>
        <taxon>Pseudomonadati</taxon>
        <taxon>Pseudomonadota</taxon>
        <taxon>Alphaproteobacteria</taxon>
        <taxon>Rhodobacterales</taxon>
        <taxon>Paracoccaceae</taxon>
        <taxon>Paracoccus</taxon>
    </lineage>
</organism>
<dbReference type="Proteomes" id="UP001595596">
    <property type="component" value="Unassembled WGS sequence"/>
</dbReference>
<proteinExistence type="predicted"/>
<keyword evidence="2" id="KW-1185">Reference proteome</keyword>
<accession>A0ABV7RVV2</accession>
<evidence type="ECO:0000313" key="2">
    <source>
        <dbReference type="Proteomes" id="UP001595596"/>
    </source>
</evidence>
<comment type="caution">
    <text evidence="1">The sequence shown here is derived from an EMBL/GenBank/DDBJ whole genome shotgun (WGS) entry which is preliminary data.</text>
</comment>
<dbReference type="SUPFAM" id="SSF55874">
    <property type="entry name" value="ATPase domain of HSP90 chaperone/DNA topoisomerase II/histidine kinase"/>
    <property type="match status" value="1"/>
</dbReference>
<protein>
    <recommendedName>
        <fullName evidence="3">DNA mismatch repair protein MutL</fullName>
    </recommendedName>
</protein>
<gene>
    <name evidence="1" type="ORF">ACFOMP_00950</name>
</gene>
<sequence>MTLDIRGSLKNTRISSNPLVVVDELLANSIDAFLIRHSDEAADVPLRIQLSVKATQADLLGNDYDLEIVCTDNGCGLGPEQLNSNRTGITRQELEGRILTILS</sequence>
<evidence type="ECO:0008006" key="3">
    <source>
        <dbReference type="Google" id="ProtNLM"/>
    </source>
</evidence>
<feature type="non-terminal residue" evidence="1">
    <location>
        <position position="103"/>
    </location>
</feature>
<dbReference type="EMBL" id="JBHRXE010000003">
    <property type="protein sequence ID" value="MFC3568020.1"/>
    <property type="molecule type" value="Genomic_DNA"/>
</dbReference>
<evidence type="ECO:0000313" key="1">
    <source>
        <dbReference type="EMBL" id="MFC3568020.1"/>
    </source>
</evidence>
<dbReference type="Gene3D" id="3.30.565.10">
    <property type="entry name" value="Histidine kinase-like ATPase, C-terminal domain"/>
    <property type="match status" value="1"/>
</dbReference>